<accession>A0A2H3K221</accession>
<reference evidence="1 2" key="1">
    <citation type="journal article" date="2012" name="Science">
        <title>The Paleozoic origin of enzymatic lignin decomposition reconstructed from 31 fungal genomes.</title>
        <authorList>
            <person name="Floudas D."/>
            <person name="Binder M."/>
            <person name="Riley R."/>
            <person name="Barry K."/>
            <person name="Blanchette R.A."/>
            <person name="Henrissat B."/>
            <person name="Martinez A.T."/>
            <person name="Otillar R."/>
            <person name="Spatafora J.W."/>
            <person name="Yadav J.S."/>
            <person name="Aerts A."/>
            <person name="Benoit I."/>
            <person name="Boyd A."/>
            <person name="Carlson A."/>
            <person name="Copeland A."/>
            <person name="Coutinho P.M."/>
            <person name="de Vries R.P."/>
            <person name="Ferreira P."/>
            <person name="Findley K."/>
            <person name="Foster B."/>
            <person name="Gaskell J."/>
            <person name="Glotzer D."/>
            <person name="Gorecki P."/>
            <person name="Heitman J."/>
            <person name="Hesse C."/>
            <person name="Hori C."/>
            <person name="Igarashi K."/>
            <person name="Jurgens J.A."/>
            <person name="Kallen N."/>
            <person name="Kersten P."/>
            <person name="Kohler A."/>
            <person name="Kuees U."/>
            <person name="Kumar T.K.A."/>
            <person name="Kuo A."/>
            <person name="LaButti K."/>
            <person name="Larrondo L.F."/>
            <person name="Lindquist E."/>
            <person name="Ling A."/>
            <person name="Lombard V."/>
            <person name="Lucas S."/>
            <person name="Lundell T."/>
            <person name="Martin R."/>
            <person name="McLaughlin D.J."/>
            <person name="Morgenstern I."/>
            <person name="Morin E."/>
            <person name="Murat C."/>
            <person name="Nagy L.G."/>
            <person name="Nolan M."/>
            <person name="Ohm R.A."/>
            <person name="Patyshakuliyeva A."/>
            <person name="Rokas A."/>
            <person name="Ruiz-Duenas F.J."/>
            <person name="Sabat G."/>
            <person name="Salamov A."/>
            <person name="Samejima M."/>
            <person name="Schmutz J."/>
            <person name="Slot J.C."/>
            <person name="St John F."/>
            <person name="Stenlid J."/>
            <person name="Sun H."/>
            <person name="Sun S."/>
            <person name="Syed K."/>
            <person name="Tsang A."/>
            <person name="Wiebenga A."/>
            <person name="Young D."/>
            <person name="Pisabarro A."/>
            <person name="Eastwood D.C."/>
            <person name="Martin F."/>
            <person name="Cullen D."/>
            <person name="Grigoriev I.V."/>
            <person name="Hibbett D.S."/>
        </authorList>
    </citation>
    <scope>NUCLEOTIDE SEQUENCE [LARGE SCALE GENOMIC DNA]</scope>
    <source>
        <strain evidence="1 2">MD-104</strain>
    </source>
</reference>
<protein>
    <recommendedName>
        <fullName evidence="3">F-box domain-containing protein</fullName>
    </recommendedName>
</protein>
<evidence type="ECO:0000313" key="1">
    <source>
        <dbReference type="EMBL" id="PCH42437.1"/>
    </source>
</evidence>
<name>A0A2H3K221_WOLCO</name>
<gene>
    <name evidence="1" type="ORF">WOLCODRAFT_71889</name>
</gene>
<evidence type="ECO:0000313" key="2">
    <source>
        <dbReference type="Proteomes" id="UP000218811"/>
    </source>
</evidence>
<organism evidence="1 2">
    <name type="scientific">Wolfiporia cocos (strain MD-104)</name>
    <name type="common">Brown rot fungus</name>
    <dbReference type="NCBI Taxonomy" id="742152"/>
    <lineage>
        <taxon>Eukaryota</taxon>
        <taxon>Fungi</taxon>
        <taxon>Dikarya</taxon>
        <taxon>Basidiomycota</taxon>
        <taxon>Agaricomycotina</taxon>
        <taxon>Agaricomycetes</taxon>
        <taxon>Polyporales</taxon>
        <taxon>Phaeolaceae</taxon>
        <taxon>Wolfiporia</taxon>
    </lineage>
</organism>
<sequence>MSCSLCRLPFVTHPTSVSPKPPPRGVVSERQERYMQYAVVMGNLVPGTCFPVVWTGAHRASAHGDRPRPLTVRQVIALHTACADILRHALGASDYSVASMVKLGMIDAVLGRPLAGPDAGRLRQVKYEDVGEKVDVRPYWAKGKGDGNATFDYSAFKASGLDWTLNRPDTFPMFYEKVKPARAAVRDPSPASVASITKLFTSEPATILRHLLPHLSDRSFYALLSTCRLLRKHGLTTFQASARARVLALEWEVPLETEYAAACRMAANAKDGGPGSVRMAHAVHAAVDGDWMLYLSQVHRTPNMRARRWLWALAREVRSAFDEAVPKSALADVVDAKGTRVPSEEMKKLKERVETLMIMTLIANGKM</sequence>
<dbReference type="OrthoDB" id="3249754at2759"/>
<dbReference type="EMBL" id="KB468124">
    <property type="protein sequence ID" value="PCH42437.1"/>
    <property type="molecule type" value="Genomic_DNA"/>
</dbReference>
<dbReference type="Proteomes" id="UP000218811">
    <property type="component" value="Unassembled WGS sequence"/>
</dbReference>
<keyword evidence="2" id="KW-1185">Reference proteome</keyword>
<proteinExistence type="predicted"/>
<evidence type="ECO:0008006" key="3">
    <source>
        <dbReference type="Google" id="ProtNLM"/>
    </source>
</evidence>
<dbReference type="AlphaFoldDB" id="A0A2H3K221"/>